<evidence type="ECO:0000313" key="2">
    <source>
        <dbReference type="EMBL" id="OUL56847.1"/>
    </source>
</evidence>
<dbReference type="InterPro" id="IPR005135">
    <property type="entry name" value="Endo/exonuclease/phosphatase"/>
</dbReference>
<keyword evidence="3" id="KW-1185">Reference proteome</keyword>
<dbReference type="RefSeq" id="WP_086745102.1">
    <property type="nucleotide sequence ID" value="NZ_MWPV01000005.1"/>
</dbReference>
<dbReference type="InterPro" id="IPR036691">
    <property type="entry name" value="Endo/exonu/phosph_ase_sf"/>
</dbReference>
<dbReference type="AlphaFoldDB" id="A0A244CMJ2"/>
<evidence type="ECO:0000259" key="1">
    <source>
        <dbReference type="Pfam" id="PF03372"/>
    </source>
</evidence>
<name>A0A244CMJ2_PSEDV</name>
<dbReference type="Pfam" id="PF03372">
    <property type="entry name" value="Exo_endo_phos"/>
    <property type="match status" value="1"/>
</dbReference>
<dbReference type="Proteomes" id="UP000194841">
    <property type="component" value="Unassembled WGS sequence"/>
</dbReference>
<accession>A0A244CMJ2</accession>
<dbReference type="EMBL" id="MWPV01000005">
    <property type="protein sequence ID" value="OUL56847.1"/>
    <property type="molecule type" value="Genomic_DNA"/>
</dbReference>
<proteinExistence type="predicted"/>
<dbReference type="Gene3D" id="3.60.10.10">
    <property type="entry name" value="Endonuclease/exonuclease/phosphatase"/>
    <property type="match status" value="1"/>
</dbReference>
<reference evidence="2 3" key="1">
    <citation type="submission" date="2017-02" db="EMBL/GenBank/DDBJ databases">
        <title>Pseudoalteromonas ulvae TC14 Genome.</title>
        <authorList>
            <person name="Molmeret M."/>
        </authorList>
    </citation>
    <scope>NUCLEOTIDE SEQUENCE [LARGE SCALE GENOMIC DNA]</scope>
    <source>
        <strain evidence="2">TC14</strain>
    </source>
</reference>
<comment type="caution">
    <text evidence="2">The sequence shown here is derived from an EMBL/GenBank/DDBJ whole genome shotgun (WGS) entry which is preliminary data.</text>
</comment>
<evidence type="ECO:0000313" key="3">
    <source>
        <dbReference type="Proteomes" id="UP000194841"/>
    </source>
</evidence>
<organism evidence="2 3">
    <name type="scientific">Pseudoalteromonas ulvae</name>
    <dbReference type="NCBI Taxonomy" id="107327"/>
    <lineage>
        <taxon>Bacteria</taxon>
        <taxon>Pseudomonadati</taxon>
        <taxon>Pseudomonadota</taxon>
        <taxon>Gammaproteobacteria</taxon>
        <taxon>Alteromonadales</taxon>
        <taxon>Pseudoalteromonadaceae</taxon>
        <taxon>Pseudoalteromonas</taxon>
    </lineage>
</organism>
<dbReference type="OrthoDB" id="833328at2"/>
<dbReference type="SUPFAM" id="SSF56219">
    <property type="entry name" value="DNase I-like"/>
    <property type="match status" value="1"/>
</dbReference>
<feature type="domain" description="Endonuclease/exonuclease/phosphatase" evidence="1">
    <location>
        <begin position="36"/>
        <end position="319"/>
    </location>
</feature>
<sequence length="329" mass="37386">MAEPIPSPTTLRIASLNLFNYAAPPFSYYHPDDHYTALQWQEKNDWLAKQLTALNPDVIGFEEVFSIEELKIICLTHGLPYFATVTSPKIDEDDPFLFFRPVVAIASKYPFVSTHAVTANQSLLSALNLPTEFKFNRLPIKALINIPDMGPTCFYIVHLKSKRPTPLSHYTDNQFEPHSYANALINETIGRYHSDMQRTLELALLFNDVITTQANQHVHTIVMGDFNDQINAEGLGFIFNSVPDDPNPEEATLGLNDSYPLMTPRTPTHYYRGEGKVLDYILTDKMLSHTDSKFVMQYHALDQHIVNTSPQTQRISSDHALVYIDIVKK</sequence>
<dbReference type="GO" id="GO:0003824">
    <property type="term" value="F:catalytic activity"/>
    <property type="evidence" value="ECO:0007669"/>
    <property type="project" value="InterPro"/>
</dbReference>
<protein>
    <recommendedName>
        <fullName evidence="1">Endonuclease/exonuclease/phosphatase domain-containing protein</fullName>
    </recommendedName>
</protein>
<gene>
    <name evidence="2" type="ORF">B1199_15875</name>
</gene>